<dbReference type="InterPro" id="IPR014877">
    <property type="entry name" value="XPO1_C_dom"/>
</dbReference>
<keyword evidence="7" id="KW-0539">Nucleus</keyword>
<dbReference type="Pfam" id="PF03810">
    <property type="entry name" value="IBN_N"/>
    <property type="match status" value="1"/>
</dbReference>
<dbReference type="PANTHER" id="PTHR11223:SF12">
    <property type="entry name" value="IMPORTIN N-TERMINAL DOMAIN-CONTAINING PROTEIN"/>
    <property type="match status" value="1"/>
</dbReference>
<dbReference type="InterPro" id="IPR001494">
    <property type="entry name" value="Importin-beta_N"/>
</dbReference>
<dbReference type="InterPro" id="IPR041235">
    <property type="entry name" value="Exp1_repeat_2"/>
</dbReference>
<dbReference type="SMART" id="SM00913">
    <property type="entry name" value="IBN_N"/>
    <property type="match status" value="1"/>
</dbReference>
<evidence type="ECO:0000313" key="9">
    <source>
        <dbReference type="EMBL" id="KAH0927983.1"/>
    </source>
</evidence>
<organism evidence="9 10">
    <name type="scientific">Brassica napus</name>
    <name type="common">Rape</name>
    <dbReference type="NCBI Taxonomy" id="3708"/>
    <lineage>
        <taxon>Eukaryota</taxon>
        <taxon>Viridiplantae</taxon>
        <taxon>Streptophyta</taxon>
        <taxon>Embryophyta</taxon>
        <taxon>Tracheophyta</taxon>
        <taxon>Spermatophyta</taxon>
        <taxon>Magnoliopsida</taxon>
        <taxon>eudicotyledons</taxon>
        <taxon>Gunneridae</taxon>
        <taxon>Pentapetalae</taxon>
        <taxon>rosids</taxon>
        <taxon>malvids</taxon>
        <taxon>Brassicales</taxon>
        <taxon>Brassicaceae</taxon>
        <taxon>Brassiceae</taxon>
        <taxon>Brassica</taxon>
    </lineage>
</organism>
<dbReference type="InterPro" id="IPR040485">
    <property type="entry name" value="XPO1_repeat_3"/>
</dbReference>
<dbReference type="InterPro" id="IPR045065">
    <property type="entry name" value="XPO1/5"/>
</dbReference>
<dbReference type="InterPro" id="IPR027417">
    <property type="entry name" value="P-loop_NTPase"/>
</dbReference>
<evidence type="ECO:0000256" key="4">
    <source>
        <dbReference type="ARBA" id="ARBA00022741"/>
    </source>
</evidence>
<evidence type="ECO:0000259" key="8">
    <source>
        <dbReference type="PROSITE" id="PS50166"/>
    </source>
</evidence>
<comment type="similarity">
    <text evidence="2">Belongs to the exportin family.</text>
</comment>
<evidence type="ECO:0000256" key="2">
    <source>
        <dbReference type="ARBA" id="ARBA00009466"/>
    </source>
</evidence>
<evidence type="ECO:0000313" key="10">
    <source>
        <dbReference type="Proteomes" id="UP000824890"/>
    </source>
</evidence>
<keyword evidence="6" id="KW-0342">GTP-binding</keyword>
<dbReference type="Pfam" id="PF18787">
    <property type="entry name" value="CRM1_repeat_3"/>
    <property type="match status" value="1"/>
</dbReference>
<evidence type="ECO:0000256" key="7">
    <source>
        <dbReference type="ARBA" id="ARBA00023242"/>
    </source>
</evidence>
<comment type="subcellular location">
    <subcellularLocation>
        <location evidence="1">Nucleus</location>
    </subcellularLocation>
</comment>
<accession>A0ABQ8DGU9</accession>
<feature type="non-terminal residue" evidence="9">
    <location>
        <position position="1"/>
    </location>
</feature>
<dbReference type="SUPFAM" id="SSF52540">
    <property type="entry name" value="P-loop containing nucleoside triphosphate hydrolases"/>
    <property type="match status" value="1"/>
</dbReference>
<dbReference type="SUPFAM" id="SSF48371">
    <property type="entry name" value="ARM repeat"/>
    <property type="match status" value="1"/>
</dbReference>
<feature type="domain" description="Importin N-terminal" evidence="8">
    <location>
        <begin position="53"/>
        <end position="119"/>
    </location>
</feature>
<dbReference type="PANTHER" id="PTHR11223">
    <property type="entry name" value="EXPORTIN 1/5"/>
    <property type="match status" value="1"/>
</dbReference>
<proteinExistence type="inferred from homology"/>
<dbReference type="Proteomes" id="UP000824890">
    <property type="component" value="Unassembled WGS sequence"/>
</dbReference>
<dbReference type="Pfam" id="PF08767">
    <property type="entry name" value="CRM1_C"/>
    <property type="match status" value="1"/>
</dbReference>
<dbReference type="InterPro" id="IPR006689">
    <property type="entry name" value="Small_GTPase_ARF/SAR"/>
</dbReference>
<protein>
    <recommendedName>
        <fullName evidence="8">Importin N-terminal domain-containing protein</fullName>
    </recommendedName>
</protein>
<dbReference type="InterPro" id="IPR011989">
    <property type="entry name" value="ARM-like"/>
</dbReference>
<comment type="caution">
    <text evidence="9">The sequence shown here is derived from an EMBL/GenBank/DDBJ whole genome shotgun (WGS) entry which is preliminary data.</text>
</comment>
<dbReference type="Pfam" id="PF00025">
    <property type="entry name" value="Arf"/>
    <property type="match status" value="1"/>
</dbReference>
<name>A0ABQ8DGU9_BRANA</name>
<evidence type="ECO:0000256" key="1">
    <source>
        <dbReference type="ARBA" id="ARBA00004123"/>
    </source>
</evidence>
<dbReference type="InterPro" id="IPR041123">
    <property type="entry name" value="CRM1_repeat"/>
</dbReference>
<sequence length="1175" mass="135101">SRVESLFCFVLRIFPTMAAERLRDLSKPMDVALLDSTVDVFYATGSKEERAAADNILRDLKANPDTWLQVTHILQNTRSTHTKYFALQVLEGVIKYRWKALPVVQRDGMKIYISDVIVELSKNEASFRSERLYINKLNLILVQILKHEWPANWRSFIPDLVNAAKTSESICENSMAILKLLSEEIFNFSRGEMIQRKINDLKDEFKLIHELCLYVLSASKRPALIRATLSALHAYLSWIPLSYIFQSPLMENLLKFFPVPAYRDLILQCLSKVAALKYEEHYRNQVVQMYMIFMKHLEGMLPFNINIPEAYSAGSTEEQASLLRANILYFTAFIQNLALFFTSFFKLHINILETTSETIPFLLAGLEYLIKISYVDDTEVFKVCCDYWHLLVSELFTSGQRMVFHPPTVGSIEPEITTPKILYSDQLSKLRGLMITRMAKPEEVLIVEDENGNIVRETMKDSDVLLQYKIMRETLIFLTHFDHDDTERQMLSKLSKQINKEEWTWNNLSTLCWAIGSISGSMDVATEDRFLVKVIRALLSFSGIMKGNDNKDVIASNIMYVFGQYPRFLKGNWQYMMVIVKKLFDFMHSTQPGVKDMACDTFLKIAQQCKHIFLVVQVGKQEPFVSELLESLTTTIRHLEPHQIQTFYESVACIIQAESNPQKIGEYIERLMALPNQRWAEIIVEARQNVDSLIDPDVIHDVLTILQTNTRVAASVGKYFLSQISLIFLNTLNIYKMYSEIVSSSIGDSGPCASRISVIKLLRSVKREILNLIKTFLDKNEKNPYIGKHFVPPIMNIILADYARNVPDARESEVLSLFETIINQYKFAMQDDVPRIFESVFHCTLEMITKNFEDYPEHRLKFFLLLRAIATSCFRALLQLSSEVGDSGLYLVVQLKLVMDSVIWAFRHTERNIAETGLKLLLVLLKKFQKSAFSNQFYRTYFMQIEQEIIAVLTDTFHKPEFYWHVFVLQRLFQLVESGALTEPLWDASTVPQQYPNNAAFVCAHTTNLLSSSFPNISVPEVTEFVKGLYELRGHPVPFKNNVRDFLIRSKEFSAQDNKDLYAGPIAPDENPDEMNSLDRERIGKAKQEFQEIIKDPFMLNSVILVFANKQDMRGAMSPREVCEGLGLLDLKNRKWHIQGTCALQGDGLYEGLDWLSSTLKEVRAAGFSSAGPLF</sequence>
<evidence type="ECO:0000256" key="6">
    <source>
        <dbReference type="ARBA" id="ARBA00023134"/>
    </source>
</evidence>
<keyword evidence="10" id="KW-1185">Reference proteome</keyword>
<dbReference type="Gene3D" id="1.25.10.10">
    <property type="entry name" value="Leucine-rich Repeat Variant"/>
    <property type="match status" value="1"/>
</dbReference>
<dbReference type="InterPro" id="IPR016024">
    <property type="entry name" value="ARM-type_fold"/>
</dbReference>
<dbReference type="Pfam" id="PF18777">
    <property type="entry name" value="CRM1_repeat"/>
    <property type="match status" value="1"/>
</dbReference>
<gene>
    <name evidence="9" type="ORF">HID58_020239</name>
</gene>
<keyword evidence="3" id="KW-0813">Transport</keyword>
<dbReference type="PROSITE" id="PS51417">
    <property type="entry name" value="ARF"/>
    <property type="match status" value="1"/>
</dbReference>
<dbReference type="Gene3D" id="3.40.50.300">
    <property type="entry name" value="P-loop containing nucleotide triphosphate hydrolases"/>
    <property type="match status" value="1"/>
</dbReference>
<evidence type="ECO:0000256" key="5">
    <source>
        <dbReference type="ARBA" id="ARBA00022927"/>
    </source>
</evidence>
<evidence type="ECO:0000256" key="3">
    <source>
        <dbReference type="ARBA" id="ARBA00022448"/>
    </source>
</evidence>
<dbReference type="SMART" id="SM00177">
    <property type="entry name" value="ARF"/>
    <property type="match status" value="1"/>
</dbReference>
<dbReference type="InterPro" id="IPR013598">
    <property type="entry name" value="Exportin-1/Importin-b-like"/>
</dbReference>
<dbReference type="Pfam" id="PF18784">
    <property type="entry name" value="CRM1_repeat_2"/>
    <property type="match status" value="1"/>
</dbReference>
<keyword evidence="4" id="KW-0547">Nucleotide-binding</keyword>
<dbReference type="PROSITE" id="PS50166">
    <property type="entry name" value="IMPORTIN_B_NT"/>
    <property type="match status" value="1"/>
</dbReference>
<keyword evidence="5" id="KW-0653">Protein transport</keyword>
<dbReference type="EMBL" id="JAGKQM010000005">
    <property type="protein sequence ID" value="KAH0927983.1"/>
    <property type="molecule type" value="Genomic_DNA"/>
</dbReference>
<dbReference type="SMART" id="SM01102">
    <property type="entry name" value="CRM1_C"/>
    <property type="match status" value="1"/>
</dbReference>
<reference evidence="9 10" key="1">
    <citation type="submission" date="2021-05" db="EMBL/GenBank/DDBJ databases">
        <title>Genome Assembly of Synthetic Allotetraploid Brassica napus Reveals Homoeologous Exchanges between Subgenomes.</title>
        <authorList>
            <person name="Davis J.T."/>
        </authorList>
    </citation>
    <scope>NUCLEOTIDE SEQUENCE [LARGE SCALE GENOMIC DNA]</scope>
    <source>
        <strain evidence="10">cv. Da-Ae</strain>
        <tissue evidence="9">Seedling</tissue>
    </source>
</reference>
<dbReference type="Pfam" id="PF08389">
    <property type="entry name" value="Xpo1"/>
    <property type="match status" value="1"/>
</dbReference>